<evidence type="ECO:0000313" key="2">
    <source>
        <dbReference type="EMBL" id="CCD52321.1"/>
    </source>
</evidence>
<evidence type="ECO:0000256" key="1">
    <source>
        <dbReference type="SAM" id="MobiDB-lite"/>
    </source>
</evidence>
<organism evidence="2 3">
    <name type="scientific">Botryotinia fuckeliana (strain T4)</name>
    <name type="common">Noble rot fungus</name>
    <name type="synonym">Botrytis cinerea</name>
    <dbReference type="NCBI Taxonomy" id="999810"/>
    <lineage>
        <taxon>Eukaryota</taxon>
        <taxon>Fungi</taxon>
        <taxon>Dikarya</taxon>
        <taxon>Ascomycota</taxon>
        <taxon>Pezizomycotina</taxon>
        <taxon>Leotiomycetes</taxon>
        <taxon>Helotiales</taxon>
        <taxon>Sclerotiniaceae</taxon>
        <taxon>Botrytis</taxon>
    </lineage>
</organism>
<protein>
    <submittedName>
        <fullName evidence="2">Uncharacterized protein</fullName>
    </submittedName>
</protein>
<dbReference type="EMBL" id="FQ790341">
    <property type="protein sequence ID" value="CCD52321.1"/>
    <property type="molecule type" value="Genomic_DNA"/>
</dbReference>
<reference evidence="3" key="1">
    <citation type="journal article" date="2011" name="PLoS Genet.">
        <title>Genomic analysis of the necrotrophic fungal pathogens Sclerotinia sclerotiorum and Botrytis cinerea.</title>
        <authorList>
            <person name="Amselem J."/>
            <person name="Cuomo C.A."/>
            <person name="van Kan J.A."/>
            <person name="Viaud M."/>
            <person name="Benito E.P."/>
            <person name="Couloux A."/>
            <person name="Coutinho P.M."/>
            <person name="de Vries R.P."/>
            <person name="Dyer P.S."/>
            <person name="Fillinger S."/>
            <person name="Fournier E."/>
            <person name="Gout L."/>
            <person name="Hahn M."/>
            <person name="Kohn L."/>
            <person name="Lapalu N."/>
            <person name="Plummer K.M."/>
            <person name="Pradier J.M."/>
            <person name="Quevillon E."/>
            <person name="Sharon A."/>
            <person name="Simon A."/>
            <person name="ten Have A."/>
            <person name="Tudzynski B."/>
            <person name="Tudzynski P."/>
            <person name="Wincker P."/>
            <person name="Andrew M."/>
            <person name="Anthouard V."/>
            <person name="Beever R.E."/>
            <person name="Beffa R."/>
            <person name="Benoit I."/>
            <person name="Bouzid O."/>
            <person name="Brault B."/>
            <person name="Chen Z."/>
            <person name="Choquer M."/>
            <person name="Collemare J."/>
            <person name="Cotton P."/>
            <person name="Danchin E.G."/>
            <person name="Da Silva C."/>
            <person name="Gautier A."/>
            <person name="Giraud C."/>
            <person name="Giraud T."/>
            <person name="Gonzalez C."/>
            <person name="Grossetete S."/>
            <person name="Guldener U."/>
            <person name="Henrissat B."/>
            <person name="Howlett B.J."/>
            <person name="Kodira C."/>
            <person name="Kretschmer M."/>
            <person name="Lappartient A."/>
            <person name="Leroch M."/>
            <person name="Levis C."/>
            <person name="Mauceli E."/>
            <person name="Neuveglise C."/>
            <person name="Oeser B."/>
            <person name="Pearson M."/>
            <person name="Poulain J."/>
            <person name="Poussereau N."/>
            <person name="Quesneville H."/>
            <person name="Rascle C."/>
            <person name="Schumacher J."/>
            <person name="Segurens B."/>
            <person name="Sexton A."/>
            <person name="Silva E."/>
            <person name="Sirven C."/>
            <person name="Soanes D.M."/>
            <person name="Talbot N.J."/>
            <person name="Templeton M."/>
            <person name="Yandava C."/>
            <person name="Yarden O."/>
            <person name="Zeng Q."/>
            <person name="Rollins J.A."/>
            <person name="Lebrun M.H."/>
            <person name="Dickman M."/>
        </authorList>
    </citation>
    <scope>NUCLEOTIDE SEQUENCE [LARGE SCALE GENOMIC DNA]</scope>
    <source>
        <strain evidence="3">T4</strain>
    </source>
</reference>
<dbReference type="AlphaFoldDB" id="G2YL23"/>
<proteinExistence type="predicted"/>
<name>G2YL23_BOTF4</name>
<sequence>MPKLSIQPSHRVRTQNTVPIAKFPAERLTLSAMPPISNHFRPQSETPAHSIPRSKSAPKMIRQKSHSWSRMLKDY</sequence>
<evidence type="ECO:0000313" key="3">
    <source>
        <dbReference type="Proteomes" id="UP000008177"/>
    </source>
</evidence>
<accession>G2YL23</accession>
<dbReference type="InParanoid" id="G2YL23"/>
<dbReference type="Proteomes" id="UP000008177">
    <property type="component" value="Unplaced contigs"/>
</dbReference>
<dbReference type="HOGENOM" id="CLU_2670799_0_0_1"/>
<gene>
    <name evidence="2" type="ORF">BofuT4_uP081160.1</name>
</gene>
<feature type="region of interest" description="Disordered" evidence="1">
    <location>
        <begin position="35"/>
        <end position="75"/>
    </location>
</feature>